<name>A0A0D8ZQC1_9CYAN</name>
<gene>
    <name evidence="1" type="ORF">UH38_24160</name>
</gene>
<dbReference type="EMBL" id="JYON01000047">
    <property type="protein sequence ID" value="KJH69401.1"/>
    <property type="molecule type" value="Genomic_DNA"/>
</dbReference>
<dbReference type="AlphaFoldDB" id="A0A0D8ZQC1"/>
<protein>
    <submittedName>
        <fullName evidence="1">Uncharacterized protein</fullName>
    </submittedName>
</protein>
<dbReference type="OrthoDB" id="513870at2"/>
<proteinExistence type="predicted"/>
<keyword evidence="2" id="KW-1185">Reference proteome</keyword>
<sequence length="613" mass="64723">MEWQAVGNITTTKDYAFTPIITGTLFKLKHTSAVANKSDLKIIIRQAFENDGQLALFDYKLINCKVEQDILLFSLPKGLPSRKLAIKRVDNLSDSWSIEIESLEIIEDGVDMPITLSDLLELQQQINSIQDALTLKALDIDLDNHVLNTNNPHSVTAGQIGADPAGSAIASVIVHEGSANHPVATSSHKGMISAADKFKLDGIENNATFNASDNYLVNRSNHTGLQAISSIVSLQDTLDAKQNSIDVLPINKGGTGSNTQNFVDLTNNQTIGGIKTFSSTPAIAGATATAAGYMVAADKTKLDAVSPGATVNQTDTYLLSRANHTGTQSIATIANLQSSLDGREPTITILPIAKGGTNSSTQNFVDLTNNQTIGGIKSFSSSPIIPNASIANQSAAFGQITAAQVGNTIAQWNASQLRGVNLSTTAPTSGQFLLYSATNSRWEGQGFSDTLHGSRAGGNLHAATTAANGFMLAADKSKLDAIATEATANSSDTYLLNRVNHIGISSVNSWIAPTLATGWSAFGAPHPSPFYRKLPDGTVEFKGLIKKSTAVTANEALFTLPVGFRPIENRVITTTSNSALGRIDIVATTGAVTLVVGNNSWVSLEGIRFVAEQ</sequence>
<accession>A0A0D8ZQC1</accession>
<dbReference type="Gene3D" id="6.10.140.2190">
    <property type="match status" value="1"/>
</dbReference>
<dbReference type="Proteomes" id="UP000032452">
    <property type="component" value="Unassembled WGS sequence"/>
</dbReference>
<reference evidence="1 2" key="1">
    <citation type="submission" date="2015-02" db="EMBL/GenBank/DDBJ databases">
        <title>Draft genome of a novel marine cyanobacterium (Chroococcales) isolated from South Atlantic Ocean.</title>
        <authorList>
            <person name="Rigonato J."/>
            <person name="Alvarenga D.O."/>
            <person name="Branco L.H."/>
            <person name="Varani A.M."/>
            <person name="Brandini F.P."/>
            <person name="Fiore M.F."/>
        </authorList>
    </citation>
    <scope>NUCLEOTIDE SEQUENCE [LARGE SCALE GENOMIC DNA]</scope>
    <source>
        <strain evidence="1 2">CENA595</strain>
    </source>
</reference>
<organism evidence="1 2">
    <name type="scientific">Aliterella atlantica CENA595</name>
    <dbReference type="NCBI Taxonomy" id="1618023"/>
    <lineage>
        <taxon>Bacteria</taxon>
        <taxon>Bacillati</taxon>
        <taxon>Cyanobacteriota</taxon>
        <taxon>Cyanophyceae</taxon>
        <taxon>Chroococcidiopsidales</taxon>
        <taxon>Aliterellaceae</taxon>
        <taxon>Aliterella</taxon>
    </lineage>
</organism>
<evidence type="ECO:0000313" key="1">
    <source>
        <dbReference type="EMBL" id="KJH69401.1"/>
    </source>
</evidence>
<dbReference type="STRING" id="1618023.UH38_24160"/>
<evidence type="ECO:0000313" key="2">
    <source>
        <dbReference type="Proteomes" id="UP000032452"/>
    </source>
</evidence>
<dbReference type="RefSeq" id="WP_045057271.1">
    <property type="nucleotide sequence ID" value="NZ_CAWMDP010000010.1"/>
</dbReference>
<comment type="caution">
    <text evidence="1">The sequence shown here is derived from an EMBL/GenBank/DDBJ whole genome shotgun (WGS) entry which is preliminary data.</text>
</comment>